<evidence type="ECO:0000313" key="2">
    <source>
        <dbReference type="Proteomes" id="UP000654075"/>
    </source>
</evidence>
<feature type="non-terminal residue" evidence="1">
    <location>
        <position position="1"/>
    </location>
</feature>
<keyword evidence="2" id="KW-1185">Reference proteome</keyword>
<gene>
    <name evidence="1" type="ORF">PGLA1383_LOCUS52782</name>
</gene>
<sequence length="111" mass="12131">NPLAALDRHLHDSCIPCWCCCTGLAVGVPLDVLDSFAKCACCQCHLTSGLPNLDSGLCLYLLNCGSFYGQCKCPPTLRQNPFCACCGWRLRSENHNPQNATPMKKPAQQKM</sequence>
<dbReference type="EMBL" id="CAJNNV010031698">
    <property type="protein sequence ID" value="CAE8637417.1"/>
    <property type="molecule type" value="Genomic_DNA"/>
</dbReference>
<organism evidence="1 2">
    <name type="scientific">Polarella glacialis</name>
    <name type="common">Dinoflagellate</name>
    <dbReference type="NCBI Taxonomy" id="89957"/>
    <lineage>
        <taxon>Eukaryota</taxon>
        <taxon>Sar</taxon>
        <taxon>Alveolata</taxon>
        <taxon>Dinophyceae</taxon>
        <taxon>Suessiales</taxon>
        <taxon>Suessiaceae</taxon>
        <taxon>Polarella</taxon>
    </lineage>
</organism>
<dbReference type="AlphaFoldDB" id="A0A813HIM3"/>
<dbReference type="OrthoDB" id="445011at2759"/>
<accession>A0A813HIM3</accession>
<proteinExistence type="predicted"/>
<dbReference type="Proteomes" id="UP000654075">
    <property type="component" value="Unassembled WGS sequence"/>
</dbReference>
<comment type="caution">
    <text evidence="1">The sequence shown here is derived from an EMBL/GenBank/DDBJ whole genome shotgun (WGS) entry which is preliminary data.</text>
</comment>
<protein>
    <submittedName>
        <fullName evidence="1">Uncharacterized protein</fullName>
    </submittedName>
</protein>
<name>A0A813HIM3_POLGL</name>
<evidence type="ECO:0000313" key="1">
    <source>
        <dbReference type="EMBL" id="CAE8637417.1"/>
    </source>
</evidence>
<reference evidence="1" key="1">
    <citation type="submission" date="2021-02" db="EMBL/GenBank/DDBJ databases">
        <authorList>
            <person name="Dougan E. K."/>
            <person name="Rhodes N."/>
            <person name="Thang M."/>
            <person name="Chan C."/>
        </authorList>
    </citation>
    <scope>NUCLEOTIDE SEQUENCE</scope>
</reference>